<dbReference type="InterPro" id="IPR050228">
    <property type="entry name" value="Carboxylesterase_BioH"/>
</dbReference>
<dbReference type="Proteomes" id="UP000019753">
    <property type="component" value="Unassembled WGS sequence"/>
</dbReference>
<keyword evidence="2" id="KW-0378">Hydrolase</keyword>
<dbReference type="PANTHER" id="PTHR43194">
    <property type="entry name" value="HYDROLASE ALPHA/BETA FOLD FAMILY"/>
    <property type="match status" value="1"/>
</dbReference>
<keyword evidence="3" id="KW-1185">Reference proteome</keyword>
<comment type="caution">
    <text evidence="2">The sequence shown here is derived from an EMBL/GenBank/DDBJ whole genome shotgun (WGS) entry which is preliminary data.</text>
</comment>
<dbReference type="AlphaFoldDB" id="A0A021VMR3"/>
<dbReference type="Pfam" id="PF12697">
    <property type="entry name" value="Abhydrolase_6"/>
    <property type="match status" value="1"/>
</dbReference>
<dbReference type="RefSeq" id="WP_034227834.1">
    <property type="nucleotide sequence ID" value="NZ_AXCW01000225.1"/>
</dbReference>
<dbReference type="Gene3D" id="3.40.50.1820">
    <property type="entry name" value="alpha/beta hydrolase"/>
    <property type="match status" value="1"/>
</dbReference>
<evidence type="ECO:0000259" key="1">
    <source>
        <dbReference type="Pfam" id="PF12697"/>
    </source>
</evidence>
<dbReference type="EMBL" id="AXCW01000225">
    <property type="protein sequence ID" value="EYR62504.1"/>
    <property type="molecule type" value="Genomic_DNA"/>
</dbReference>
<dbReference type="PANTHER" id="PTHR43194:SF5">
    <property type="entry name" value="PIMELOYL-[ACYL-CARRIER PROTEIN] METHYL ESTER ESTERASE"/>
    <property type="match status" value="1"/>
</dbReference>
<protein>
    <submittedName>
        <fullName evidence="2">Alpha/beta hydrolase</fullName>
    </submittedName>
</protein>
<accession>A0A021VMR3</accession>
<dbReference type="InterPro" id="IPR029058">
    <property type="entry name" value="AB_hydrolase_fold"/>
</dbReference>
<dbReference type="SUPFAM" id="SSF53474">
    <property type="entry name" value="alpha/beta-Hydrolases"/>
    <property type="match status" value="1"/>
</dbReference>
<dbReference type="GO" id="GO:0016787">
    <property type="term" value="F:hydrolase activity"/>
    <property type="evidence" value="ECO:0007669"/>
    <property type="project" value="UniProtKB-KW"/>
</dbReference>
<evidence type="ECO:0000313" key="3">
    <source>
        <dbReference type="Proteomes" id="UP000019753"/>
    </source>
</evidence>
<proteinExistence type="predicted"/>
<dbReference type="InterPro" id="IPR000073">
    <property type="entry name" value="AB_hydrolase_1"/>
</dbReference>
<evidence type="ECO:0000313" key="2">
    <source>
        <dbReference type="EMBL" id="EYR62504.1"/>
    </source>
</evidence>
<gene>
    <name evidence="2" type="ORF">N866_07885</name>
</gene>
<sequence length="217" mass="23556">MRPVVFVHGVRTSSAIWTEQVAAMARAGHPVVTVDLPGHGDRAHERFSLAAAHRAIDEAVESCDMPPLLVGMSLGGYMSLAYAAAHQPKLAGLVLAGCTTELRGKPLSLYRRVTARLVATFRPSATSWHVVTDMLGSVHGHSSLADLRRLLVPVWFVNGGRDLLRMDERRFLAAHPGSTLTVVPRVGHDVNLFAPAAFNRVLTEALHALRPAVVRMR</sequence>
<feature type="domain" description="AB hydrolase-1" evidence="1">
    <location>
        <begin position="4"/>
        <end position="200"/>
    </location>
</feature>
<organism evidence="2 3">
    <name type="scientific">Actinotalea ferrariae CF5-4</name>
    <dbReference type="NCBI Taxonomy" id="948458"/>
    <lineage>
        <taxon>Bacteria</taxon>
        <taxon>Bacillati</taxon>
        <taxon>Actinomycetota</taxon>
        <taxon>Actinomycetes</taxon>
        <taxon>Micrococcales</taxon>
        <taxon>Cellulomonadaceae</taxon>
        <taxon>Actinotalea</taxon>
    </lineage>
</organism>
<name>A0A021VMR3_9CELL</name>
<reference evidence="2 3" key="1">
    <citation type="submission" date="2014-01" db="EMBL/GenBank/DDBJ databases">
        <title>Actinotalea ferrariae CF5-4.</title>
        <authorList>
            <person name="Chen F."/>
            <person name="Li Y."/>
            <person name="Wang G."/>
        </authorList>
    </citation>
    <scope>NUCLEOTIDE SEQUENCE [LARGE SCALE GENOMIC DNA]</scope>
    <source>
        <strain evidence="2 3">CF5-4</strain>
    </source>
</reference>
<dbReference type="OrthoDB" id="5495375at2"/>